<gene>
    <name evidence="1" type="ORF">P255_01580</name>
</gene>
<proteinExistence type="predicted"/>
<evidence type="ECO:0000313" key="1">
    <source>
        <dbReference type="EMBL" id="ESK51074.1"/>
    </source>
</evidence>
<dbReference type="EMBL" id="AYEU01000006">
    <property type="protein sequence ID" value="ESK51074.1"/>
    <property type="molecule type" value="Genomic_DNA"/>
</dbReference>
<dbReference type="HOGENOM" id="CLU_2839665_0_0_6"/>
<dbReference type="Proteomes" id="UP000018418">
    <property type="component" value="Unassembled WGS sequence"/>
</dbReference>
<organism evidence="1 2">
    <name type="scientific">Acinetobacter brisouii CIP 110357</name>
    <dbReference type="NCBI Taxonomy" id="1341683"/>
    <lineage>
        <taxon>Bacteria</taxon>
        <taxon>Pseudomonadati</taxon>
        <taxon>Pseudomonadota</taxon>
        <taxon>Gammaproteobacteria</taxon>
        <taxon>Moraxellales</taxon>
        <taxon>Moraxellaceae</taxon>
        <taxon>Acinetobacter</taxon>
    </lineage>
</organism>
<keyword evidence="2" id="KW-1185">Reference proteome</keyword>
<comment type="caution">
    <text evidence="1">The sequence shown here is derived from an EMBL/GenBank/DDBJ whole genome shotgun (WGS) entry which is preliminary data.</text>
</comment>
<name>V2VTJ0_9GAMM</name>
<evidence type="ECO:0000313" key="2">
    <source>
        <dbReference type="Proteomes" id="UP000018418"/>
    </source>
</evidence>
<reference evidence="1 2" key="1">
    <citation type="submission" date="2013-10" db="EMBL/GenBank/DDBJ databases">
        <title>The Genome Sequence of Acinetobacter brisouii CIP 110357.</title>
        <authorList>
            <consortium name="The Broad Institute Genomics Platform"/>
            <consortium name="The Broad Institute Genome Sequencing Center for Infectious Disease"/>
            <person name="Cerqueira G."/>
            <person name="Feldgarden M."/>
            <person name="Courvalin P."/>
            <person name="Grillot-Courvalin C."/>
            <person name="Clermont D."/>
            <person name="Rocha E."/>
            <person name="Yoon E.-J."/>
            <person name="Nemec A."/>
            <person name="Young S.K."/>
            <person name="Zeng Q."/>
            <person name="Gargeya S."/>
            <person name="Fitzgerald M."/>
            <person name="Abouelleil A."/>
            <person name="Alvarado L."/>
            <person name="Berlin A.M."/>
            <person name="Chapman S.B."/>
            <person name="Gainer-Dewar J."/>
            <person name="Goldberg J."/>
            <person name="Gnerre S."/>
            <person name="Griggs A."/>
            <person name="Gujja S."/>
            <person name="Hansen M."/>
            <person name="Howarth C."/>
            <person name="Imamovic A."/>
            <person name="Ireland A."/>
            <person name="Larimer J."/>
            <person name="McCowan C."/>
            <person name="Murphy C."/>
            <person name="Pearson M."/>
            <person name="Poon T.W."/>
            <person name="Priest M."/>
            <person name="Roberts A."/>
            <person name="Saif S."/>
            <person name="Shea T."/>
            <person name="Sykes S."/>
            <person name="Wortman J."/>
            <person name="Nusbaum C."/>
            <person name="Birren B."/>
        </authorList>
    </citation>
    <scope>NUCLEOTIDE SEQUENCE [LARGE SCALE GENOMIC DNA]</scope>
    <source>
        <strain evidence="1 2">CIP 110357</strain>
    </source>
</reference>
<dbReference type="AlphaFoldDB" id="V2VTJ0"/>
<protein>
    <submittedName>
        <fullName evidence="1">Uncharacterized protein</fullName>
    </submittedName>
</protein>
<accession>V2VTJ0</accession>
<sequence>MVSASPSFHIWYTSFSPTMRAIDEMSTHPIYVRITSIVESNPKYIFQLYFGKVANFEFPTHHESY</sequence>